<gene>
    <name evidence="2" type="ORF">PAPYR_12050</name>
</gene>
<protein>
    <submittedName>
        <fullName evidence="2">Uncharacterized protein</fullName>
    </submittedName>
</protein>
<evidence type="ECO:0000313" key="2">
    <source>
        <dbReference type="EMBL" id="KAJ4453469.1"/>
    </source>
</evidence>
<dbReference type="EMBL" id="JAPMOS010000258">
    <property type="protein sequence ID" value="KAJ4453469.1"/>
    <property type="molecule type" value="Genomic_DNA"/>
</dbReference>
<name>A0ABQ8U801_9EUKA</name>
<accession>A0ABQ8U801</accession>
<feature type="region of interest" description="Disordered" evidence="1">
    <location>
        <begin position="201"/>
        <end position="241"/>
    </location>
</feature>
<evidence type="ECO:0000256" key="1">
    <source>
        <dbReference type="SAM" id="MobiDB-lite"/>
    </source>
</evidence>
<organism evidence="2 3">
    <name type="scientific">Paratrimastix pyriformis</name>
    <dbReference type="NCBI Taxonomy" id="342808"/>
    <lineage>
        <taxon>Eukaryota</taxon>
        <taxon>Metamonada</taxon>
        <taxon>Preaxostyla</taxon>
        <taxon>Paratrimastigidae</taxon>
        <taxon>Paratrimastix</taxon>
    </lineage>
</organism>
<proteinExistence type="predicted"/>
<feature type="compositionally biased region" description="Polar residues" evidence="1">
    <location>
        <begin position="231"/>
        <end position="241"/>
    </location>
</feature>
<dbReference type="Proteomes" id="UP001141327">
    <property type="component" value="Unassembled WGS sequence"/>
</dbReference>
<sequence>MRLDEIVLWERSYPFYLRGFFVTVFLACEREYLSLSADERKTYDWSIQCHKFRTSTCSRELPTLWDFLLTRPLPLPLPVLVAEPEPVPVADDDEDEWLDVFSRKKEEEVQEYTVSFLSERKTRSQPNSIKKGKNLLSLPSQVLLHETSGSYVDLQLGCRCFDYHAPPISGGGLLVDGADLTRGKSLYHVVEVYQRPKGWVQRPFPQATGGSQYHNRGRESADTGASPFIITLNNPQSRRPL</sequence>
<keyword evidence="3" id="KW-1185">Reference proteome</keyword>
<reference evidence="2" key="1">
    <citation type="journal article" date="2022" name="bioRxiv">
        <title>Genomics of Preaxostyla Flagellates Illuminates Evolutionary Transitions and the Path Towards Mitochondrial Loss.</title>
        <authorList>
            <person name="Novak L.V.F."/>
            <person name="Treitli S.C."/>
            <person name="Pyrih J."/>
            <person name="Halakuc P."/>
            <person name="Pipaliya S.V."/>
            <person name="Vacek V."/>
            <person name="Brzon O."/>
            <person name="Soukal P."/>
            <person name="Eme L."/>
            <person name="Dacks J.B."/>
            <person name="Karnkowska A."/>
            <person name="Elias M."/>
            <person name="Hampl V."/>
        </authorList>
    </citation>
    <scope>NUCLEOTIDE SEQUENCE</scope>
    <source>
        <strain evidence="2">RCP-MX</strain>
    </source>
</reference>
<comment type="caution">
    <text evidence="2">The sequence shown here is derived from an EMBL/GenBank/DDBJ whole genome shotgun (WGS) entry which is preliminary data.</text>
</comment>
<evidence type="ECO:0000313" key="3">
    <source>
        <dbReference type="Proteomes" id="UP001141327"/>
    </source>
</evidence>